<accession>A0A5B9PKD2</accession>
<dbReference type="Gene3D" id="3.80.10.10">
    <property type="entry name" value="Ribonuclease Inhibitor"/>
    <property type="match status" value="1"/>
</dbReference>
<gene>
    <name evidence="1" type="ORF">MFFC18_51060</name>
</gene>
<keyword evidence="2" id="KW-1185">Reference proteome</keyword>
<evidence type="ECO:0008006" key="3">
    <source>
        <dbReference type="Google" id="ProtNLM"/>
    </source>
</evidence>
<dbReference type="EMBL" id="CP042912">
    <property type="protein sequence ID" value="QEG25182.1"/>
    <property type="molecule type" value="Genomic_DNA"/>
</dbReference>
<dbReference type="KEGG" id="mff:MFFC18_51060"/>
<name>A0A5B9PKD2_9BACT</name>
<dbReference type="RefSeq" id="WP_075085852.1">
    <property type="nucleotide sequence ID" value="NZ_CP042912.1"/>
</dbReference>
<evidence type="ECO:0000313" key="1">
    <source>
        <dbReference type="EMBL" id="QEG25182.1"/>
    </source>
</evidence>
<dbReference type="SUPFAM" id="SSF52047">
    <property type="entry name" value="RNI-like"/>
    <property type="match status" value="1"/>
</dbReference>
<proteinExistence type="predicted"/>
<organism evidence="1 2">
    <name type="scientific">Mariniblastus fucicola</name>
    <dbReference type="NCBI Taxonomy" id="980251"/>
    <lineage>
        <taxon>Bacteria</taxon>
        <taxon>Pseudomonadati</taxon>
        <taxon>Planctomycetota</taxon>
        <taxon>Planctomycetia</taxon>
        <taxon>Pirellulales</taxon>
        <taxon>Pirellulaceae</taxon>
        <taxon>Mariniblastus</taxon>
    </lineage>
</organism>
<dbReference type="Proteomes" id="UP000322214">
    <property type="component" value="Chromosome"/>
</dbReference>
<sequence>MKQILFVVCAGVLSVVLLIYATLASLSANGEIRRQRFREKIVADVDPLGQTSVYDGELLSMLADNERGRLASSLVLVSADLADPAFQRIVEFENLGELGMYSCENMKEFLATLKKLNRLESIFVETTSLPDGTFESFASLPNLKKLHLEQTVPAESIESFNELRPDVEVKCDFVN</sequence>
<dbReference type="STRING" id="980251.GCA_001642875_03857"/>
<dbReference type="InterPro" id="IPR032675">
    <property type="entry name" value="LRR_dom_sf"/>
</dbReference>
<protein>
    <recommendedName>
        <fullName evidence="3">Leucine Rich repeats (2 copies)</fullName>
    </recommendedName>
</protein>
<reference evidence="1 2" key="1">
    <citation type="submission" date="2019-08" db="EMBL/GenBank/DDBJ databases">
        <title>Deep-cultivation of Planctomycetes and their phenomic and genomic characterization uncovers novel biology.</title>
        <authorList>
            <person name="Wiegand S."/>
            <person name="Jogler M."/>
            <person name="Boedeker C."/>
            <person name="Pinto D."/>
            <person name="Vollmers J."/>
            <person name="Rivas-Marin E."/>
            <person name="Kohn T."/>
            <person name="Peeters S.H."/>
            <person name="Heuer A."/>
            <person name="Rast P."/>
            <person name="Oberbeckmann S."/>
            <person name="Bunk B."/>
            <person name="Jeske O."/>
            <person name="Meyerdierks A."/>
            <person name="Storesund J.E."/>
            <person name="Kallscheuer N."/>
            <person name="Luecker S."/>
            <person name="Lage O.M."/>
            <person name="Pohl T."/>
            <person name="Merkel B.J."/>
            <person name="Hornburger P."/>
            <person name="Mueller R.-W."/>
            <person name="Bruemmer F."/>
            <person name="Labrenz M."/>
            <person name="Spormann A.M."/>
            <person name="Op den Camp H."/>
            <person name="Overmann J."/>
            <person name="Amann R."/>
            <person name="Jetten M.S.M."/>
            <person name="Mascher T."/>
            <person name="Medema M.H."/>
            <person name="Devos D.P."/>
            <person name="Kaster A.-K."/>
            <person name="Ovreas L."/>
            <person name="Rohde M."/>
            <person name="Galperin M.Y."/>
            <person name="Jogler C."/>
        </authorList>
    </citation>
    <scope>NUCLEOTIDE SEQUENCE [LARGE SCALE GENOMIC DNA]</scope>
    <source>
        <strain evidence="1 2">FC18</strain>
    </source>
</reference>
<evidence type="ECO:0000313" key="2">
    <source>
        <dbReference type="Proteomes" id="UP000322214"/>
    </source>
</evidence>
<dbReference type="AlphaFoldDB" id="A0A5B9PKD2"/>